<reference evidence="4" key="2">
    <citation type="journal article" date="2016" name="Sci. Rep.">
        <title>Dictyocaulus viviparus genome, variome and transcriptome elucidate lungworm biology and support future intervention.</title>
        <authorList>
            <person name="McNulty S.N."/>
            <person name="Strube C."/>
            <person name="Rosa B.A."/>
            <person name="Martin J.C."/>
            <person name="Tyagi R."/>
            <person name="Choi Y.J."/>
            <person name="Wang Q."/>
            <person name="Hallsworth Pepin K."/>
            <person name="Zhang X."/>
            <person name="Ozersky P."/>
            <person name="Wilson R.K."/>
            <person name="Sternberg P.W."/>
            <person name="Gasser R.B."/>
            <person name="Mitreva M."/>
        </authorList>
    </citation>
    <scope>NUCLEOTIDE SEQUENCE [LARGE SCALE GENOMIC DNA]</scope>
    <source>
        <strain evidence="4">HannoverDv2000</strain>
    </source>
</reference>
<feature type="transmembrane region" description="Helical" evidence="2">
    <location>
        <begin position="212"/>
        <end position="232"/>
    </location>
</feature>
<gene>
    <name evidence="3" type="ORF">DICVIV_08612</name>
</gene>
<dbReference type="AlphaFoldDB" id="A0A0D8XSJ0"/>
<keyword evidence="2" id="KW-0472">Membrane</keyword>
<sequence>MFSKTELKLKSPRCRRGGEEVGDDKANKEQTDPWRTVNDMDGENVNPLFTERWQMYSDCDMSTVVRSCGDGKEMLQYRGKWADGNWCSSESSGSSHIDEQEVICLDLKLEVATGSFGPVSTQSVLRQKHRALLMVLITKGASRELCGFGQFAQSLKSMKQDFKHVKQDRYCWYCYEVYTAMCLSQGKSPPSIHTRGIWRGHCMRDKNVCNSYTIVVLFLFEKLLIILLTVVFCTRGHLYLSYVWNTLVPYTLYTTLVFLHFDNIIVFLARVWYYMISAAHICGSQDVPTAELLLEVLIVPHFVPWSSFPTSAFTKSDVDVLCNLLITICRCISLFVVLF</sequence>
<evidence type="ECO:0000256" key="1">
    <source>
        <dbReference type="SAM" id="MobiDB-lite"/>
    </source>
</evidence>
<dbReference type="EMBL" id="KN716413">
    <property type="protein sequence ID" value="KJH45336.1"/>
    <property type="molecule type" value="Genomic_DNA"/>
</dbReference>
<evidence type="ECO:0000313" key="3">
    <source>
        <dbReference type="EMBL" id="KJH45336.1"/>
    </source>
</evidence>
<proteinExistence type="predicted"/>
<dbReference type="STRING" id="29172.A0A0D8XSJ0"/>
<protein>
    <submittedName>
        <fullName evidence="3">Uncharacterized protein</fullName>
    </submittedName>
</protein>
<feature type="region of interest" description="Disordered" evidence="1">
    <location>
        <begin position="1"/>
        <end position="32"/>
    </location>
</feature>
<organism evidence="3 4">
    <name type="scientific">Dictyocaulus viviparus</name>
    <name type="common">Bovine lungworm</name>
    <dbReference type="NCBI Taxonomy" id="29172"/>
    <lineage>
        <taxon>Eukaryota</taxon>
        <taxon>Metazoa</taxon>
        <taxon>Ecdysozoa</taxon>
        <taxon>Nematoda</taxon>
        <taxon>Chromadorea</taxon>
        <taxon>Rhabditida</taxon>
        <taxon>Rhabditina</taxon>
        <taxon>Rhabditomorpha</taxon>
        <taxon>Strongyloidea</taxon>
        <taxon>Metastrongylidae</taxon>
        <taxon>Dictyocaulus</taxon>
    </lineage>
</organism>
<keyword evidence="4" id="KW-1185">Reference proteome</keyword>
<accession>A0A0D8XSJ0</accession>
<dbReference type="OrthoDB" id="5864971at2759"/>
<keyword evidence="2" id="KW-0812">Transmembrane</keyword>
<reference evidence="3 4" key="1">
    <citation type="submission" date="2013-11" db="EMBL/GenBank/DDBJ databases">
        <title>Draft genome of the bovine lungworm Dictyocaulus viviparus.</title>
        <authorList>
            <person name="Mitreva M."/>
        </authorList>
    </citation>
    <scope>NUCLEOTIDE SEQUENCE [LARGE SCALE GENOMIC DNA]</scope>
    <source>
        <strain evidence="3 4">HannoverDv2000</strain>
    </source>
</reference>
<dbReference type="Proteomes" id="UP000053766">
    <property type="component" value="Unassembled WGS sequence"/>
</dbReference>
<feature type="transmembrane region" description="Helical" evidence="2">
    <location>
        <begin position="252"/>
        <end position="273"/>
    </location>
</feature>
<keyword evidence="2" id="KW-1133">Transmembrane helix</keyword>
<name>A0A0D8XSJ0_DICVI</name>
<evidence type="ECO:0000256" key="2">
    <source>
        <dbReference type="SAM" id="Phobius"/>
    </source>
</evidence>
<evidence type="ECO:0000313" key="4">
    <source>
        <dbReference type="Proteomes" id="UP000053766"/>
    </source>
</evidence>
<feature type="compositionally biased region" description="Basic and acidic residues" evidence="1">
    <location>
        <begin position="16"/>
        <end position="32"/>
    </location>
</feature>